<dbReference type="GO" id="GO:0003677">
    <property type="term" value="F:DNA binding"/>
    <property type="evidence" value="ECO:0007669"/>
    <property type="project" value="UniProtKB-KW"/>
</dbReference>
<dbReference type="RefSeq" id="WP_183204366.1">
    <property type="nucleotide sequence ID" value="NZ_BAAAER010000001.1"/>
</dbReference>
<feature type="coiled-coil region" evidence="4">
    <location>
        <begin position="90"/>
        <end position="120"/>
    </location>
</feature>
<sequence>MAASVPSPLRSIGKLAAATGVKVPTIRFYEQIGLLAPPPRTASDRRLYDDAAVRRLSFIRHARQLGFDLDAIRSLLDLSDHPDRPCGEANAIAERHLSEVTEKIAQLQALRTELSRMSAECAGGRVSACKVIEVLHGHDLCAASDHRIGSMADPASH</sequence>
<keyword evidence="4" id="KW-0175">Coiled coil</keyword>
<evidence type="ECO:0000256" key="2">
    <source>
        <dbReference type="ARBA" id="ARBA00023125"/>
    </source>
</evidence>
<accession>A0A7W6NQI5</accession>
<evidence type="ECO:0000256" key="4">
    <source>
        <dbReference type="SAM" id="Coils"/>
    </source>
</evidence>
<dbReference type="SMART" id="SM00422">
    <property type="entry name" value="HTH_MERR"/>
    <property type="match status" value="1"/>
</dbReference>
<evidence type="ECO:0000313" key="7">
    <source>
        <dbReference type="Proteomes" id="UP000529946"/>
    </source>
</evidence>
<dbReference type="PRINTS" id="PR00040">
    <property type="entry name" value="HTHMERR"/>
</dbReference>
<dbReference type="PANTHER" id="PTHR30204">
    <property type="entry name" value="REDOX-CYCLING DRUG-SENSING TRANSCRIPTIONAL ACTIVATOR SOXR"/>
    <property type="match status" value="1"/>
</dbReference>
<dbReference type="InterPro" id="IPR047057">
    <property type="entry name" value="MerR_fam"/>
</dbReference>
<organism evidence="6 7">
    <name type="scientific">Brevundimonas lenta</name>
    <dbReference type="NCBI Taxonomy" id="424796"/>
    <lineage>
        <taxon>Bacteria</taxon>
        <taxon>Pseudomonadati</taxon>
        <taxon>Pseudomonadota</taxon>
        <taxon>Alphaproteobacteria</taxon>
        <taxon>Caulobacterales</taxon>
        <taxon>Caulobacteraceae</taxon>
        <taxon>Brevundimonas</taxon>
    </lineage>
</organism>
<protein>
    <submittedName>
        <fullName evidence="6">DNA-binding transcriptional MerR regulator</fullName>
    </submittedName>
</protein>
<evidence type="ECO:0000256" key="3">
    <source>
        <dbReference type="ARBA" id="ARBA00023163"/>
    </source>
</evidence>
<gene>
    <name evidence="6" type="ORF">GGR12_002118</name>
</gene>
<dbReference type="PANTHER" id="PTHR30204:SF92">
    <property type="entry name" value="HTH-TYPE TRANSCRIPTIONAL REGULATOR ZNTR"/>
    <property type="match status" value="1"/>
</dbReference>
<dbReference type="InterPro" id="IPR015358">
    <property type="entry name" value="Tscrpt_reg_MerR_DNA-bd"/>
</dbReference>
<dbReference type="EMBL" id="JACIDM010000002">
    <property type="protein sequence ID" value="MBB4083252.1"/>
    <property type="molecule type" value="Genomic_DNA"/>
</dbReference>
<dbReference type="GO" id="GO:0003700">
    <property type="term" value="F:DNA-binding transcription factor activity"/>
    <property type="evidence" value="ECO:0007669"/>
    <property type="project" value="InterPro"/>
</dbReference>
<keyword evidence="7" id="KW-1185">Reference proteome</keyword>
<dbReference type="InterPro" id="IPR009061">
    <property type="entry name" value="DNA-bd_dom_put_sf"/>
</dbReference>
<evidence type="ECO:0000313" key="6">
    <source>
        <dbReference type="EMBL" id="MBB4083252.1"/>
    </source>
</evidence>
<evidence type="ECO:0000256" key="1">
    <source>
        <dbReference type="ARBA" id="ARBA00023015"/>
    </source>
</evidence>
<dbReference type="Pfam" id="PF00376">
    <property type="entry name" value="MerR"/>
    <property type="match status" value="1"/>
</dbReference>
<name>A0A7W6NQI5_9CAUL</name>
<keyword evidence="3" id="KW-0804">Transcription</keyword>
<dbReference type="InterPro" id="IPR000551">
    <property type="entry name" value="MerR-type_HTH_dom"/>
</dbReference>
<dbReference type="CDD" id="cd04785">
    <property type="entry name" value="HTH_CadR-PbrR-like"/>
    <property type="match status" value="1"/>
</dbReference>
<keyword evidence="1" id="KW-0805">Transcription regulation</keyword>
<keyword evidence="2 6" id="KW-0238">DNA-binding</keyword>
<dbReference type="PROSITE" id="PS00552">
    <property type="entry name" value="HTH_MERR_1"/>
    <property type="match status" value="1"/>
</dbReference>
<comment type="caution">
    <text evidence="6">The sequence shown here is derived from an EMBL/GenBank/DDBJ whole genome shotgun (WGS) entry which is preliminary data.</text>
</comment>
<dbReference type="Gene3D" id="1.10.1660.10">
    <property type="match status" value="1"/>
</dbReference>
<dbReference type="SUPFAM" id="SSF46955">
    <property type="entry name" value="Putative DNA-binding domain"/>
    <property type="match status" value="1"/>
</dbReference>
<dbReference type="Pfam" id="PF09278">
    <property type="entry name" value="MerR-DNA-bind"/>
    <property type="match status" value="1"/>
</dbReference>
<reference evidence="6 7" key="1">
    <citation type="submission" date="2020-08" db="EMBL/GenBank/DDBJ databases">
        <title>Genomic Encyclopedia of Type Strains, Phase IV (KMG-IV): sequencing the most valuable type-strain genomes for metagenomic binning, comparative biology and taxonomic classification.</title>
        <authorList>
            <person name="Goeker M."/>
        </authorList>
    </citation>
    <scope>NUCLEOTIDE SEQUENCE [LARGE SCALE GENOMIC DNA]</scope>
    <source>
        <strain evidence="6 7">DSM 23960</strain>
    </source>
</reference>
<evidence type="ECO:0000259" key="5">
    <source>
        <dbReference type="PROSITE" id="PS50937"/>
    </source>
</evidence>
<dbReference type="Proteomes" id="UP000529946">
    <property type="component" value="Unassembled WGS sequence"/>
</dbReference>
<dbReference type="PROSITE" id="PS50937">
    <property type="entry name" value="HTH_MERR_2"/>
    <property type="match status" value="1"/>
</dbReference>
<feature type="domain" description="HTH merR-type" evidence="5">
    <location>
        <begin position="11"/>
        <end position="78"/>
    </location>
</feature>
<proteinExistence type="predicted"/>
<dbReference type="AlphaFoldDB" id="A0A7W6NQI5"/>